<keyword evidence="2" id="KW-0813">Transport</keyword>
<reference evidence="10 11" key="1">
    <citation type="journal article" date="2021" name="Int. J. Syst. Evol. Microbiol.">
        <title>Clostridium zeae sp. nov., isolated from corn silage.</title>
        <authorList>
            <person name="Kobayashi H."/>
            <person name="Tanizawa Y."/>
            <person name="Yagura M."/>
            <person name="Sakamoto M."/>
            <person name="Ohkuma M."/>
            <person name="Tohno M."/>
        </authorList>
    </citation>
    <scope>NUCLEOTIDE SEQUENCE [LARGE SCALE GENOMIC DNA]</scope>
    <source>
        <strain evidence="10 11">CSC2</strain>
    </source>
</reference>
<dbReference type="EMBL" id="BMBA01000003">
    <property type="protein sequence ID" value="GFZ32717.1"/>
    <property type="molecule type" value="Genomic_DNA"/>
</dbReference>
<evidence type="ECO:0000313" key="11">
    <source>
        <dbReference type="Proteomes" id="UP000663802"/>
    </source>
</evidence>
<dbReference type="InterPro" id="IPR013789">
    <property type="entry name" value="PTS_EIIA_man"/>
</dbReference>
<dbReference type="PROSITE" id="PS51096">
    <property type="entry name" value="PTS_EIIA_TYPE_4"/>
    <property type="match status" value="1"/>
</dbReference>
<comment type="subcellular location">
    <subcellularLocation>
        <location evidence="1">Cytoplasm</location>
    </subcellularLocation>
</comment>
<dbReference type="Pfam" id="PF03610">
    <property type="entry name" value="EIIA-man"/>
    <property type="match status" value="1"/>
</dbReference>
<keyword evidence="4" id="KW-0597">Phosphoprotein</keyword>
<keyword evidence="11" id="KW-1185">Reference proteome</keyword>
<evidence type="ECO:0000256" key="7">
    <source>
        <dbReference type="ARBA" id="ARBA00022683"/>
    </source>
</evidence>
<dbReference type="InterPro" id="IPR033887">
    <property type="entry name" value="PTS_IIA_man"/>
</dbReference>
<dbReference type="InterPro" id="IPR036662">
    <property type="entry name" value="PTS_EIIA_man-typ_sf"/>
</dbReference>
<evidence type="ECO:0000256" key="1">
    <source>
        <dbReference type="ARBA" id="ARBA00004496"/>
    </source>
</evidence>
<gene>
    <name evidence="10" type="ORF">CSC2_32430</name>
</gene>
<accession>A0ABQ1ED35</accession>
<dbReference type="Proteomes" id="UP000663802">
    <property type="component" value="Unassembled WGS sequence"/>
</dbReference>
<dbReference type="InterPro" id="IPR004701">
    <property type="entry name" value="PTS_EIIA_man-typ"/>
</dbReference>
<name>A0ABQ1ED35_9CLOT</name>
<protein>
    <submittedName>
        <fullName evidence="10">PTS mannose transporter subunit IID</fullName>
    </submittedName>
</protein>
<evidence type="ECO:0000256" key="5">
    <source>
        <dbReference type="ARBA" id="ARBA00022597"/>
    </source>
</evidence>
<evidence type="ECO:0000259" key="9">
    <source>
        <dbReference type="PROSITE" id="PS51096"/>
    </source>
</evidence>
<evidence type="ECO:0000256" key="3">
    <source>
        <dbReference type="ARBA" id="ARBA00022490"/>
    </source>
</evidence>
<dbReference type="CDD" id="cd00006">
    <property type="entry name" value="PTS_IIA_man"/>
    <property type="match status" value="1"/>
</dbReference>
<comment type="caution">
    <text evidence="10">The sequence shown here is derived from an EMBL/GenBank/DDBJ whole genome shotgun (WGS) entry which is preliminary data.</text>
</comment>
<dbReference type="PANTHER" id="PTHR33799">
    <property type="entry name" value="PTS PERMEASE-RELATED-RELATED"/>
    <property type="match status" value="1"/>
</dbReference>
<feature type="domain" description="PTS EIIA type-4" evidence="9">
    <location>
        <begin position="1"/>
        <end position="124"/>
    </location>
</feature>
<evidence type="ECO:0000256" key="6">
    <source>
        <dbReference type="ARBA" id="ARBA00022679"/>
    </source>
</evidence>
<dbReference type="NCBIfam" id="TIGR00824">
    <property type="entry name" value="EIIA-man"/>
    <property type="match status" value="1"/>
</dbReference>
<keyword evidence="5" id="KW-0762">Sugar transport</keyword>
<evidence type="ECO:0000256" key="8">
    <source>
        <dbReference type="ARBA" id="ARBA00022777"/>
    </source>
</evidence>
<dbReference type="RefSeq" id="WP_206870990.1">
    <property type="nucleotide sequence ID" value="NZ_BMBA01000003.1"/>
</dbReference>
<keyword evidence="8" id="KW-0418">Kinase</keyword>
<evidence type="ECO:0000256" key="4">
    <source>
        <dbReference type="ARBA" id="ARBA00022553"/>
    </source>
</evidence>
<keyword evidence="3" id="KW-0963">Cytoplasm</keyword>
<dbReference type="SUPFAM" id="SSF53062">
    <property type="entry name" value="PTS system fructose IIA component-like"/>
    <property type="match status" value="1"/>
</dbReference>
<sequence>MVALVIGTHGKSSEELLKSAEMIYGKQENVAAVTFEPGENTDDLLMRYKEKISELNCEEGVLFLVDLFGGSPFNAASRIAIENEDMDVITGVSIPMLLETFGAREGSTVKEVLNVAKEAGISSIKSLKETLTQNDEEDL</sequence>
<organism evidence="10 11">
    <name type="scientific">Clostridium zeae</name>
    <dbReference type="NCBI Taxonomy" id="2759022"/>
    <lineage>
        <taxon>Bacteria</taxon>
        <taxon>Bacillati</taxon>
        <taxon>Bacillota</taxon>
        <taxon>Clostridia</taxon>
        <taxon>Eubacteriales</taxon>
        <taxon>Clostridiaceae</taxon>
        <taxon>Clostridium</taxon>
    </lineage>
</organism>
<dbReference type="Gene3D" id="3.40.50.510">
    <property type="entry name" value="Phosphotransferase system, mannose-type IIA component"/>
    <property type="match status" value="1"/>
</dbReference>
<evidence type="ECO:0000313" key="10">
    <source>
        <dbReference type="EMBL" id="GFZ32717.1"/>
    </source>
</evidence>
<proteinExistence type="predicted"/>
<dbReference type="PANTHER" id="PTHR33799:SF1">
    <property type="entry name" value="PTS SYSTEM MANNOSE-SPECIFIC EIIAB COMPONENT-RELATED"/>
    <property type="match status" value="1"/>
</dbReference>
<dbReference type="InterPro" id="IPR051471">
    <property type="entry name" value="Bacterial_PTS_sugar_comp"/>
</dbReference>
<keyword evidence="6" id="KW-0808">Transferase</keyword>
<keyword evidence="7" id="KW-0598">Phosphotransferase system</keyword>
<evidence type="ECO:0000256" key="2">
    <source>
        <dbReference type="ARBA" id="ARBA00022448"/>
    </source>
</evidence>